<keyword evidence="1" id="KW-0472">Membrane</keyword>
<dbReference type="KEGG" id="hhy:Halhy_5284"/>
<evidence type="ECO:0000313" key="2">
    <source>
        <dbReference type="EMBL" id="AEE53109.1"/>
    </source>
</evidence>
<protein>
    <recommendedName>
        <fullName evidence="4">MerC mercury resistance protein</fullName>
    </recommendedName>
</protein>
<evidence type="ECO:0000313" key="3">
    <source>
        <dbReference type="Proteomes" id="UP000008461"/>
    </source>
</evidence>
<name>F4L782_HALH1</name>
<dbReference type="EMBL" id="CP002691">
    <property type="protein sequence ID" value="AEE53109.1"/>
    <property type="molecule type" value="Genomic_DNA"/>
</dbReference>
<feature type="transmembrane region" description="Helical" evidence="1">
    <location>
        <begin position="26"/>
        <end position="47"/>
    </location>
</feature>
<evidence type="ECO:0000256" key="1">
    <source>
        <dbReference type="SAM" id="Phobius"/>
    </source>
</evidence>
<accession>F4L782</accession>
<sequence>MTPPRANNVQSCGCKRQEKQRKRQRMSFLLTIIVAILPKCPFCAFGYSSVVVMCSGAKIHQYEANSLGYLSIILAVAVLISLFWNYKGRTTLIAAMVAILGMFPLIYAQRISGNPLEYFAGTALILLAVLLNGRWFRKLNKL</sequence>
<keyword evidence="1" id="KW-1133">Transmembrane helix</keyword>
<proteinExistence type="predicted"/>
<reference evidence="2 3" key="1">
    <citation type="journal article" date="2011" name="Stand. Genomic Sci.">
        <title>Complete genome sequence of Haliscomenobacter hydrossis type strain (O).</title>
        <authorList>
            <consortium name="US DOE Joint Genome Institute (JGI-PGF)"/>
            <person name="Daligault H."/>
            <person name="Lapidus A."/>
            <person name="Zeytun A."/>
            <person name="Nolan M."/>
            <person name="Lucas S."/>
            <person name="Del Rio T.G."/>
            <person name="Tice H."/>
            <person name="Cheng J.F."/>
            <person name="Tapia R."/>
            <person name="Han C."/>
            <person name="Goodwin L."/>
            <person name="Pitluck S."/>
            <person name="Liolios K."/>
            <person name="Pagani I."/>
            <person name="Ivanova N."/>
            <person name="Huntemann M."/>
            <person name="Mavromatis K."/>
            <person name="Mikhailova N."/>
            <person name="Pati A."/>
            <person name="Chen A."/>
            <person name="Palaniappan K."/>
            <person name="Land M."/>
            <person name="Hauser L."/>
            <person name="Brambilla E.M."/>
            <person name="Rohde M."/>
            <person name="Verbarg S."/>
            <person name="Goker M."/>
            <person name="Bristow J."/>
            <person name="Eisen J.A."/>
            <person name="Markowitz V."/>
            <person name="Hugenholtz P."/>
            <person name="Kyrpides N.C."/>
            <person name="Klenk H.P."/>
            <person name="Woyke T."/>
        </authorList>
    </citation>
    <scope>NUCLEOTIDE SEQUENCE [LARGE SCALE GENOMIC DNA]</scope>
    <source>
        <strain evidence="3">ATCC 27775 / DSM 1100 / LMG 10767 / O</strain>
    </source>
</reference>
<dbReference type="HOGENOM" id="CLU_1813091_0_0_10"/>
<feature type="transmembrane region" description="Helical" evidence="1">
    <location>
        <begin position="67"/>
        <end position="85"/>
    </location>
</feature>
<reference key="2">
    <citation type="submission" date="2011-04" db="EMBL/GenBank/DDBJ databases">
        <title>Complete sequence of chromosome of Haliscomenobacter hydrossis DSM 1100.</title>
        <authorList>
            <consortium name="US DOE Joint Genome Institute (JGI-PGF)"/>
            <person name="Lucas S."/>
            <person name="Han J."/>
            <person name="Lapidus A."/>
            <person name="Bruce D."/>
            <person name="Goodwin L."/>
            <person name="Pitluck S."/>
            <person name="Peters L."/>
            <person name="Kyrpides N."/>
            <person name="Mavromatis K."/>
            <person name="Ivanova N."/>
            <person name="Ovchinnikova G."/>
            <person name="Pagani I."/>
            <person name="Daligault H."/>
            <person name="Detter J.C."/>
            <person name="Han C."/>
            <person name="Land M."/>
            <person name="Hauser L."/>
            <person name="Markowitz V."/>
            <person name="Cheng J.-F."/>
            <person name="Hugenholtz P."/>
            <person name="Woyke T."/>
            <person name="Wu D."/>
            <person name="Verbarg S."/>
            <person name="Frueling A."/>
            <person name="Brambilla E."/>
            <person name="Klenk H.-P."/>
            <person name="Eisen J.A."/>
        </authorList>
    </citation>
    <scope>NUCLEOTIDE SEQUENCE</scope>
    <source>
        <strain>DSM 1100</strain>
    </source>
</reference>
<feature type="transmembrane region" description="Helical" evidence="1">
    <location>
        <begin position="118"/>
        <end position="136"/>
    </location>
</feature>
<gene>
    <name evidence="2" type="ordered locus">Halhy_5284</name>
</gene>
<keyword evidence="3" id="KW-1185">Reference proteome</keyword>
<keyword evidence="1" id="KW-0812">Transmembrane</keyword>
<dbReference type="Proteomes" id="UP000008461">
    <property type="component" value="Chromosome"/>
</dbReference>
<dbReference type="STRING" id="760192.Halhy_5284"/>
<dbReference type="RefSeq" id="WP_013767644.1">
    <property type="nucleotide sequence ID" value="NC_015510.1"/>
</dbReference>
<dbReference type="AlphaFoldDB" id="F4L782"/>
<organism evidence="2 3">
    <name type="scientific">Haliscomenobacter hydrossis (strain ATCC 27775 / DSM 1100 / LMG 10767 / O)</name>
    <dbReference type="NCBI Taxonomy" id="760192"/>
    <lineage>
        <taxon>Bacteria</taxon>
        <taxon>Pseudomonadati</taxon>
        <taxon>Bacteroidota</taxon>
        <taxon>Saprospiria</taxon>
        <taxon>Saprospirales</taxon>
        <taxon>Haliscomenobacteraceae</taxon>
        <taxon>Haliscomenobacter</taxon>
    </lineage>
</organism>
<evidence type="ECO:0008006" key="4">
    <source>
        <dbReference type="Google" id="ProtNLM"/>
    </source>
</evidence>
<feature type="transmembrane region" description="Helical" evidence="1">
    <location>
        <begin position="92"/>
        <end position="112"/>
    </location>
</feature>